<sequence length="458" mass="52003">MTLSEDTLRAVEATAGLIAAQGIEFTRAFYERMLTKNEELKNIFNLAHQRTLRQPKALLDSLVAYALNIRRINELYELKGKGLPVPPEHWAELQGFFSAAERVANKHTSFGIQPAQYQIVGAHLLATIEDRITKDKDILAEWAKAYQFLADLFIKREEEIYAATEGCKGGWRQTRTFRVEEKTRVNEIICKFRLVPAEEGAGVVEHRPGQYLAIFVRSPEHFQHQQIRQYSIISAPNSAYYEIAVHRDEKGTVSRYLHDYVSTGDLLEVAPPYGDFFLRYLEADEQAPADTQASQEFQMLQSGAINFAAEKTMPIVLISGGIGQTPLLSMLRFLAQKEGKETARPIFWIHAAHNSRVRAFKEEVDAIRETALPSLRVVTFLSEVRATDREGEDYDFAGRINLDRISELTKLEADNANPHYFFVGPTGFMTAVEEQLKTKSVPNSRIHFEMFGPFKASH</sequence>
<dbReference type="EMBL" id="AACB03000001">
    <property type="protein sequence ID" value="KAE8306019.1"/>
    <property type="molecule type" value="Genomic_DNA"/>
</dbReference>
<evidence type="ECO:0000256" key="15">
    <source>
        <dbReference type="ARBA" id="ARBA00048649"/>
    </source>
</evidence>
<dbReference type="VEuPathDB" id="GiardiaDB:GL50803_15009"/>
<comment type="similarity">
    <text evidence="3">In the C-terminal section; belongs to the flavoprotein pyridine nucleotide cytochrome reductase family.</text>
</comment>
<dbReference type="SUPFAM" id="SSF46458">
    <property type="entry name" value="Globin-like"/>
    <property type="match status" value="1"/>
</dbReference>
<dbReference type="InterPro" id="IPR017927">
    <property type="entry name" value="FAD-bd_FR_type"/>
</dbReference>
<evidence type="ECO:0000313" key="21">
    <source>
        <dbReference type="Proteomes" id="UP000001548"/>
    </source>
</evidence>
<evidence type="ECO:0000259" key="18">
    <source>
        <dbReference type="PROSITE" id="PS01033"/>
    </source>
</evidence>
<dbReference type="SMR" id="A0A644FBN5"/>
<organism evidence="20 21">
    <name type="scientific">Giardia intestinalis (strain ATCC 50803 / WB clone C6)</name>
    <name type="common">Giardia lamblia</name>
    <dbReference type="NCBI Taxonomy" id="184922"/>
    <lineage>
        <taxon>Eukaryota</taxon>
        <taxon>Metamonada</taxon>
        <taxon>Diplomonadida</taxon>
        <taxon>Hexamitidae</taxon>
        <taxon>Giardiinae</taxon>
        <taxon>Giardia</taxon>
    </lineage>
</organism>
<dbReference type="GO" id="GO:0020037">
    <property type="term" value="F:heme binding"/>
    <property type="evidence" value="ECO:0007669"/>
    <property type="project" value="InterPro"/>
</dbReference>
<feature type="domain" description="FAD-binding FR-type" evidence="19">
    <location>
        <begin position="172"/>
        <end position="279"/>
    </location>
</feature>
<dbReference type="AlphaFoldDB" id="A0A644FBN5"/>
<dbReference type="InterPro" id="IPR017938">
    <property type="entry name" value="Riboflavin_synthase-like_b-brl"/>
</dbReference>
<accession>A0A644FBN5</accession>
<comment type="subunit">
    <text evidence="4">Monomer.</text>
</comment>
<dbReference type="InterPro" id="IPR039261">
    <property type="entry name" value="FNR_nucleotide-bd"/>
</dbReference>
<evidence type="ECO:0000256" key="10">
    <source>
        <dbReference type="ARBA" id="ARBA00022827"/>
    </source>
</evidence>
<name>A0A644FBN5_GIAIC</name>
<keyword evidence="14" id="KW-0520">NAD</keyword>
<dbReference type="Gene3D" id="2.40.30.10">
    <property type="entry name" value="Translation factors"/>
    <property type="match status" value="1"/>
</dbReference>
<reference evidence="20 21" key="1">
    <citation type="journal article" date="2007" name="Science">
        <title>Genomic minimalism in the early diverging intestinal parasite Giardia lamblia.</title>
        <authorList>
            <person name="Morrison H.G."/>
            <person name="McArthur A.G."/>
            <person name="Gillin F.D."/>
            <person name="Aley S.B."/>
            <person name="Adam R.D."/>
            <person name="Olsen G.J."/>
            <person name="Best A.A."/>
            <person name="Cande W.Z."/>
            <person name="Chen F."/>
            <person name="Cipriano M.J."/>
            <person name="Davids B.J."/>
            <person name="Dawson S.C."/>
            <person name="Elmendorf H.G."/>
            <person name="Hehl A.B."/>
            <person name="Holder M.E."/>
            <person name="Huse S.M."/>
            <person name="Kim U.U."/>
            <person name="Lasek-Nesselquist E."/>
            <person name="Manning G."/>
            <person name="Nigam A."/>
            <person name="Nixon J.E."/>
            <person name="Palm D."/>
            <person name="Passamaneck N.E."/>
            <person name="Prabhu A."/>
            <person name="Reich C.I."/>
            <person name="Reiner D.S."/>
            <person name="Samuelson J."/>
            <person name="Svard S.G."/>
            <person name="Sogin M.L."/>
        </authorList>
    </citation>
    <scope>NUCLEOTIDE SEQUENCE [LARGE SCALE GENOMIC DNA]</scope>
    <source>
        <strain evidence="20 21">WB C6</strain>
    </source>
</reference>
<comment type="cofactor">
    <cofactor evidence="2">
        <name>FAD</name>
        <dbReference type="ChEBI" id="CHEBI:57692"/>
    </cofactor>
</comment>
<comment type="caution">
    <text evidence="20">The sequence shown here is derived from an EMBL/GenBank/DDBJ whole genome shotgun (WGS) entry which is preliminary data.</text>
</comment>
<evidence type="ECO:0000256" key="17">
    <source>
        <dbReference type="ARBA" id="ARBA00054443"/>
    </source>
</evidence>
<keyword evidence="13" id="KW-0408">Iron</keyword>
<dbReference type="InterPro" id="IPR012292">
    <property type="entry name" value="Globin/Proto"/>
</dbReference>
<keyword evidence="21" id="KW-1185">Reference proteome</keyword>
<dbReference type="SUPFAM" id="SSF63380">
    <property type="entry name" value="Riboflavin synthase domain-like"/>
    <property type="match status" value="1"/>
</dbReference>
<comment type="catalytic activity">
    <reaction evidence="15">
        <text>2 nitric oxide + NADH + 2 O2 = 2 nitrate + NAD(+) + H(+)</text>
        <dbReference type="Rhea" id="RHEA:19469"/>
        <dbReference type="ChEBI" id="CHEBI:15378"/>
        <dbReference type="ChEBI" id="CHEBI:15379"/>
        <dbReference type="ChEBI" id="CHEBI:16480"/>
        <dbReference type="ChEBI" id="CHEBI:17632"/>
        <dbReference type="ChEBI" id="CHEBI:57540"/>
        <dbReference type="ChEBI" id="CHEBI:57945"/>
        <dbReference type="EC" id="1.14.12.17"/>
    </reaction>
</comment>
<dbReference type="InterPro" id="IPR001433">
    <property type="entry name" value="OxRdtase_FAD/NAD-bd"/>
</dbReference>
<evidence type="ECO:0000256" key="9">
    <source>
        <dbReference type="ARBA" id="ARBA00022723"/>
    </source>
</evidence>
<keyword evidence="7" id="KW-0349">Heme</keyword>
<evidence type="ECO:0000259" key="19">
    <source>
        <dbReference type="PROSITE" id="PS51384"/>
    </source>
</evidence>
<dbReference type="PROSITE" id="PS51384">
    <property type="entry name" value="FAD_FR"/>
    <property type="match status" value="1"/>
</dbReference>
<comment type="function">
    <text evidence="17">Flavohemoprotein involved in nitric oxide (NO) detoxification in an aerobic process, termed nitric oxide dioxygenase (NOD) reaction that utilizes O(2) and NAD(P)H to convert NO to nitrate, which protects the protozoan parasite from various noxious nitrogen compounds. Therefore, plays a central role in the inducible response to nitrosative stress. May also be involved in O(2) detoxification.</text>
</comment>
<evidence type="ECO:0000256" key="3">
    <source>
        <dbReference type="ARBA" id="ARBA00006401"/>
    </source>
</evidence>
<evidence type="ECO:0000256" key="14">
    <source>
        <dbReference type="ARBA" id="ARBA00023027"/>
    </source>
</evidence>
<dbReference type="GO" id="GO:0071949">
    <property type="term" value="F:FAD binding"/>
    <property type="evidence" value="ECO:0000318"/>
    <property type="project" value="GO_Central"/>
</dbReference>
<dbReference type="CDD" id="cd06184">
    <property type="entry name" value="flavohem_like_fad_nad_binding"/>
    <property type="match status" value="1"/>
</dbReference>
<dbReference type="Proteomes" id="UP000001548">
    <property type="component" value="Unassembled WGS sequence"/>
</dbReference>
<comment type="catalytic activity">
    <reaction evidence="16">
        <text>2 nitric oxide + NADPH + 2 O2 = 2 nitrate + NADP(+) + H(+)</text>
        <dbReference type="Rhea" id="RHEA:19465"/>
        <dbReference type="ChEBI" id="CHEBI:15378"/>
        <dbReference type="ChEBI" id="CHEBI:15379"/>
        <dbReference type="ChEBI" id="CHEBI:16480"/>
        <dbReference type="ChEBI" id="CHEBI:17632"/>
        <dbReference type="ChEBI" id="CHEBI:57783"/>
        <dbReference type="ChEBI" id="CHEBI:58349"/>
        <dbReference type="EC" id="1.14.12.17"/>
    </reaction>
</comment>
<dbReference type="GO" id="GO:0071500">
    <property type="term" value="P:cellular response to nitrosative stress"/>
    <property type="evidence" value="ECO:0000318"/>
    <property type="project" value="GO_Central"/>
</dbReference>
<keyword evidence="9" id="KW-0479">Metal-binding</keyword>
<dbReference type="Gene3D" id="3.40.50.80">
    <property type="entry name" value="Nucleotide-binding domain of ferredoxin-NADP reductase (FNR) module"/>
    <property type="match status" value="1"/>
</dbReference>
<dbReference type="Gene3D" id="1.10.490.10">
    <property type="entry name" value="Globins"/>
    <property type="match status" value="2"/>
</dbReference>
<evidence type="ECO:0000256" key="13">
    <source>
        <dbReference type="ARBA" id="ARBA00023004"/>
    </source>
</evidence>
<protein>
    <recommendedName>
        <fullName evidence="5">nitric oxide dioxygenase</fullName>
        <ecNumber evidence="5">1.14.12.17</ecNumber>
    </recommendedName>
</protein>
<dbReference type="InterPro" id="IPR009050">
    <property type="entry name" value="Globin-like_sf"/>
</dbReference>
<dbReference type="InterPro" id="IPR000971">
    <property type="entry name" value="Globin"/>
</dbReference>
<evidence type="ECO:0000256" key="7">
    <source>
        <dbReference type="ARBA" id="ARBA00022617"/>
    </source>
</evidence>
<dbReference type="GO" id="GO:0019825">
    <property type="term" value="F:oxygen binding"/>
    <property type="evidence" value="ECO:0007669"/>
    <property type="project" value="InterPro"/>
</dbReference>
<keyword evidence="8" id="KW-0285">Flavoprotein</keyword>
<dbReference type="RefSeq" id="XP_001704478.1">
    <property type="nucleotide sequence ID" value="XM_001704426.1"/>
</dbReference>
<evidence type="ECO:0000256" key="4">
    <source>
        <dbReference type="ARBA" id="ARBA00011245"/>
    </source>
</evidence>
<dbReference type="GO" id="GO:0005737">
    <property type="term" value="C:cytoplasm"/>
    <property type="evidence" value="ECO:0000318"/>
    <property type="project" value="GO_Central"/>
</dbReference>
<dbReference type="Pfam" id="PF00175">
    <property type="entry name" value="NAD_binding_1"/>
    <property type="match status" value="1"/>
</dbReference>
<dbReference type="GO" id="GO:0008941">
    <property type="term" value="F:nitric oxide dioxygenase NAD(P)H activity"/>
    <property type="evidence" value="ECO:0000318"/>
    <property type="project" value="GO_Central"/>
</dbReference>
<dbReference type="PANTHER" id="PTHR43396:SF3">
    <property type="entry name" value="FLAVOHEMOPROTEIN"/>
    <property type="match status" value="1"/>
</dbReference>
<dbReference type="FunFam" id="3.40.50.80:FF:000010">
    <property type="entry name" value="Flavohemoprotein"/>
    <property type="match status" value="1"/>
</dbReference>
<evidence type="ECO:0000313" key="20">
    <source>
        <dbReference type="EMBL" id="KAE8306019.1"/>
    </source>
</evidence>
<dbReference type="PANTHER" id="PTHR43396">
    <property type="entry name" value="FLAVOHEMOPROTEIN"/>
    <property type="match status" value="1"/>
</dbReference>
<evidence type="ECO:0000256" key="8">
    <source>
        <dbReference type="ARBA" id="ARBA00022630"/>
    </source>
</evidence>
<evidence type="ECO:0000256" key="5">
    <source>
        <dbReference type="ARBA" id="ARBA00012229"/>
    </source>
</evidence>
<dbReference type="GO" id="GO:0046210">
    <property type="term" value="P:nitric oxide catabolic process"/>
    <property type="evidence" value="ECO:0000318"/>
    <property type="project" value="GO_Central"/>
</dbReference>
<evidence type="ECO:0000256" key="11">
    <source>
        <dbReference type="ARBA" id="ARBA00022857"/>
    </source>
</evidence>
<dbReference type="FunCoup" id="A0A644FBN5">
    <property type="interactions" value="22"/>
</dbReference>
<dbReference type="SUPFAM" id="SSF52343">
    <property type="entry name" value="Ferredoxin reductase-like, C-terminal NADP-linked domain"/>
    <property type="match status" value="1"/>
</dbReference>
<keyword evidence="6" id="KW-0216">Detoxification</keyword>
<evidence type="ECO:0000256" key="1">
    <source>
        <dbReference type="ARBA" id="ARBA00001970"/>
    </source>
</evidence>
<feature type="domain" description="Globin" evidence="18">
    <location>
        <begin position="2"/>
        <end position="158"/>
    </location>
</feature>
<dbReference type="EC" id="1.14.12.17" evidence="5"/>
<dbReference type="OMA" id="ADIHYEV"/>
<keyword evidence="12" id="KW-0560">Oxidoreductase</keyword>
<gene>
    <name evidence="20" type="ORF">GL50803_0015009</name>
</gene>
<evidence type="ECO:0000256" key="2">
    <source>
        <dbReference type="ARBA" id="ARBA00001974"/>
    </source>
</evidence>
<evidence type="ECO:0000256" key="12">
    <source>
        <dbReference type="ARBA" id="ARBA00023002"/>
    </source>
</evidence>
<dbReference type="PROSITE" id="PS01033">
    <property type="entry name" value="GLOBIN"/>
    <property type="match status" value="1"/>
</dbReference>
<dbReference type="GO" id="GO:0009636">
    <property type="term" value="P:response to toxic substance"/>
    <property type="evidence" value="ECO:0007669"/>
    <property type="project" value="UniProtKB-KW"/>
</dbReference>
<comment type="cofactor">
    <cofactor evidence="1">
        <name>heme b</name>
        <dbReference type="ChEBI" id="CHEBI:60344"/>
    </cofactor>
</comment>
<dbReference type="GO" id="GO:0046872">
    <property type="term" value="F:metal ion binding"/>
    <property type="evidence" value="ECO:0007669"/>
    <property type="project" value="UniProtKB-KW"/>
</dbReference>
<keyword evidence="10" id="KW-0274">FAD</keyword>
<dbReference type="InParanoid" id="A0A644FBN5"/>
<evidence type="ECO:0000256" key="6">
    <source>
        <dbReference type="ARBA" id="ARBA00022575"/>
    </source>
</evidence>
<keyword evidence="11" id="KW-0521">NADP</keyword>
<dbReference type="Pfam" id="PF00042">
    <property type="entry name" value="Globin"/>
    <property type="match status" value="1"/>
</dbReference>
<dbReference type="GeneID" id="5697339"/>
<dbReference type="KEGG" id="gla:GL50803_0015009"/>
<proteinExistence type="inferred from homology"/>
<evidence type="ECO:0000256" key="16">
    <source>
        <dbReference type="ARBA" id="ARBA00049433"/>
    </source>
</evidence>